<name>A0ACC1SVP9_9HYPO</name>
<organism evidence="1 2">
    <name type="scientific">Fusarium decemcellulare</name>
    <dbReference type="NCBI Taxonomy" id="57161"/>
    <lineage>
        <taxon>Eukaryota</taxon>
        <taxon>Fungi</taxon>
        <taxon>Dikarya</taxon>
        <taxon>Ascomycota</taxon>
        <taxon>Pezizomycotina</taxon>
        <taxon>Sordariomycetes</taxon>
        <taxon>Hypocreomycetidae</taxon>
        <taxon>Hypocreales</taxon>
        <taxon>Nectriaceae</taxon>
        <taxon>Fusarium</taxon>
        <taxon>Fusarium decemcellulare species complex</taxon>
    </lineage>
</organism>
<protein>
    <submittedName>
        <fullName evidence="1">Uncharacterized protein</fullName>
    </submittedName>
</protein>
<reference evidence="1" key="1">
    <citation type="submission" date="2022-08" db="EMBL/GenBank/DDBJ databases">
        <title>Genome Sequence of Fusarium decemcellulare.</title>
        <authorList>
            <person name="Buettner E."/>
        </authorList>
    </citation>
    <scope>NUCLEOTIDE SEQUENCE</scope>
    <source>
        <strain evidence="1">Babe19</strain>
    </source>
</reference>
<evidence type="ECO:0000313" key="2">
    <source>
        <dbReference type="Proteomes" id="UP001148629"/>
    </source>
</evidence>
<proteinExistence type="predicted"/>
<evidence type="ECO:0000313" key="1">
    <source>
        <dbReference type="EMBL" id="KAJ3547318.1"/>
    </source>
</evidence>
<dbReference type="Proteomes" id="UP001148629">
    <property type="component" value="Unassembled WGS sequence"/>
</dbReference>
<accession>A0ACC1SVP9</accession>
<dbReference type="EMBL" id="JANRMS010000083">
    <property type="protein sequence ID" value="KAJ3547318.1"/>
    <property type="molecule type" value="Genomic_DNA"/>
</dbReference>
<sequence>MHTTEYLATAQARVDVIFSEQNIKASSPFITRHLDLLPMMSNQKELLRHWSTYLSAKLALTDGPTNKSRSQLLPMALDGIMSNSKESSINVTIFHAICACSAYNLSEITVGNNQNYKVLALKHDMLALTHLRHNMLQQESLRSKSLELAILTCMTMDIVSGTPGRWRTHIAGGMAYLNHLHQYALRHKQDQVLPHNLLFMAIMSGWDIPTSLTDYLDVAKIPEYSEDFSYAPAQFFRHLSLMNDISLGKKHLQPQELDDFERQLCFDAPQKPNSADGALDSAVSTKGHATRAFNYASQLFFKRTIRSASLAEVQGLVQAGIDELEAVDASNHATAGCMTMWPAIVFAIEASTTELQQRTSRWLKLKSNLGFRNLAVLHEAVERLRLRRQDNTNQSEIGWWEFATDTGFDVLRL</sequence>
<gene>
    <name evidence="1" type="ORF">NM208_g1570</name>
</gene>
<keyword evidence="2" id="KW-1185">Reference proteome</keyword>
<comment type="caution">
    <text evidence="1">The sequence shown here is derived from an EMBL/GenBank/DDBJ whole genome shotgun (WGS) entry which is preliminary data.</text>
</comment>